<dbReference type="GO" id="GO:0045944">
    <property type="term" value="P:positive regulation of transcription by RNA polymerase II"/>
    <property type="evidence" value="ECO:0007669"/>
    <property type="project" value="TreeGrafter"/>
</dbReference>
<evidence type="ECO:0000256" key="3">
    <source>
        <dbReference type="PROSITE-ProRule" id="PRU00023"/>
    </source>
</evidence>
<dbReference type="Pfam" id="PF13857">
    <property type="entry name" value="Ank_5"/>
    <property type="match status" value="1"/>
</dbReference>
<keyword evidence="1" id="KW-0677">Repeat</keyword>
<dbReference type="AlphaFoldDB" id="A0A0N4UM80"/>
<keyword evidence="2 3" id="KW-0040">ANK repeat</keyword>
<dbReference type="Proteomes" id="UP000038040">
    <property type="component" value="Unplaced"/>
</dbReference>
<dbReference type="OrthoDB" id="5823001at2759"/>
<feature type="repeat" description="ANK" evidence="3">
    <location>
        <begin position="344"/>
        <end position="376"/>
    </location>
</feature>
<evidence type="ECO:0000313" key="7">
    <source>
        <dbReference type="WBParaSite" id="DME_0000894201-mRNA-1"/>
    </source>
</evidence>
<dbReference type="PROSITE" id="PS50088">
    <property type="entry name" value="ANK_REPEAT"/>
    <property type="match status" value="4"/>
</dbReference>
<dbReference type="Pfam" id="PF12796">
    <property type="entry name" value="Ank_2"/>
    <property type="match status" value="2"/>
</dbReference>
<evidence type="ECO:0000313" key="4">
    <source>
        <dbReference type="EMBL" id="VDN60577.1"/>
    </source>
</evidence>
<keyword evidence="6" id="KW-1185">Reference proteome</keyword>
<dbReference type="EMBL" id="UYYG01001224">
    <property type="protein sequence ID" value="VDN60577.1"/>
    <property type="molecule type" value="Genomic_DNA"/>
</dbReference>
<dbReference type="SUPFAM" id="SSF48403">
    <property type="entry name" value="Ankyrin repeat"/>
    <property type="match status" value="2"/>
</dbReference>
<reference evidence="7" key="1">
    <citation type="submission" date="2017-02" db="UniProtKB">
        <authorList>
            <consortium name="WormBaseParasite"/>
        </authorList>
    </citation>
    <scope>IDENTIFICATION</scope>
</reference>
<feature type="repeat" description="ANK" evidence="3">
    <location>
        <begin position="309"/>
        <end position="341"/>
    </location>
</feature>
<feature type="repeat" description="ANK" evidence="3">
    <location>
        <begin position="276"/>
        <end position="308"/>
    </location>
</feature>
<reference evidence="4 6" key="2">
    <citation type="submission" date="2018-11" db="EMBL/GenBank/DDBJ databases">
        <authorList>
            <consortium name="Pathogen Informatics"/>
        </authorList>
    </citation>
    <scope>NUCLEOTIDE SEQUENCE [LARGE SCALE GENOMIC DNA]</scope>
</reference>
<dbReference type="PROSITE" id="PS50297">
    <property type="entry name" value="ANK_REP_REGION"/>
    <property type="match status" value="1"/>
</dbReference>
<dbReference type="InterPro" id="IPR036770">
    <property type="entry name" value="Ankyrin_rpt-contain_sf"/>
</dbReference>
<gene>
    <name evidence="4" type="ORF">DME_LOCUS10550</name>
</gene>
<dbReference type="WBParaSite" id="DME_0000894201-mRNA-1">
    <property type="protein sequence ID" value="DME_0000894201-mRNA-1"/>
    <property type="gene ID" value="DME_0000894201"/>
</dbReference>
<dbReference type="PANTHER" id="PTHR24193">
    <property type="entry name" value="ANKYRIN REPEAT PROTEIN"/>
    <property type="match status" value="1"/>
</dbReference>
<dbReference type="InterPro" id="IPR050663">
    <property type="entry name" value="Ankyrin-SOCS_Box"/>
</dbReference>
<dbReference type="GO" id="GO:0000976">
    <property type="term" value="F:transcription cis-regulatory region binding"/>
    <property type="evidence" value="ECO:0007669"/>
    <property type="project" value="TreeGrafter"/>
</dbReference>
<evidence type="ECO:0000313" key="5">
    <source>
        <dbReference type="Proteomes" id="UP000038040"/>
    </source>
</evidence>
<dbReference type="PANTHER" id="PTHR24193:SF121">
    <property type="entry name" value="ADA2A-CONTAINING COMPLEX COMPONENT 3, ISOFORM D"/>
    <property type="match status" value="1"/>
</dbReference>
<dbReference type="Gene3D" id="1.25.40.20">
    <property type="entry name" value="Ankyrin repeat-containing domain"/>
    <property type="match status" value="3"/>
</dbReference>
<name>A0A0N4UM80_DRAME</name>
<evidence type="ECO:0000313" key="6">
    <source>
        <dbReference type="Proteomes" id="UP000274756"/>
    </source>
</evidence>
<evidence type="ECO:0000256" key="2">
    <source>
        <dbReference type="ARBA" id="ARBA00023043"/>
    </source>
</evidence>
<dbReference type="STRING" id="318479.A0A0N4UM80"/>
<organism evidence="5 7">
    <name type="scientific">Dracunculus medinensis</name>
    <name type="common">Guinea worm</name>
    <dbReference type="NCBI Taxonomy" id="318479"/>
    <lineage>
        <taxon>Eukaryota</taxon>
        <taxon>Metazoa</taxon>
        <taxon>Ecdysozoa</taxon>
        <taxon>Nematoda</taxon>
        <taxon>Chromadorea</taxon>
        <taxon>Rhabditida</taxon>
        <taxon>Spirurina</taxon>
        <taxon>Dracunculoidea</taxon>
        <taxon>Dracunculidae</taxon>
        <taxon>Dracunculus</taxon>
    </lineage>
</organism>
<accession>A0A0N4UM80</accession>
<dbReference type="Proteomes" id="UP000274756">
    <property type="component" value="Unassembled WGS sequence"/>
</dbReference>
<dbReference type="SMART" id="SM00248">
    <property type="entry name" value="ANK"/>
    <property type="match status" value="7"/>
</dbReference>
<feature type="repeat" description="ANK" evidence="3">
    <location>
        <begin position="175"/>
        <end position="207"/>
    </location>
</feature>
<sequence length="399" mass="44864">MISKLGWTTIEDVLQLQNYEKQTPLHLACLHLNLNAVRMLITKDFDKIIAKIFSYRKRKFVSQCLKKTAITTIGWNLKKGIIVHEMASIPCVCQNLVLKNDCFNTKRISYNIDHEDIDAPRRRCSHCDEAMMNIVKLISEHYPNIKFIRDKKGQTSLMRAVIHDSIEIFKAIDSNFHTALHHAATRGLSRQVVILLANGASPMAQDGCGATPMHYAAVHGYTLCLKLLYKASQLIDKSTKNGHTSFMWAAMNGMNNSLKAMLYINPMINRKDEDKNKSTALHLAAMKNFPGTVELLIKNGWFIEDRNNNGDTAFLCASSSGNLAAIQFLINDDANIFARNKNSRGKTALHLAIESLAVQCVYQLIENGANVRIKDSDGWDSLMLAIKSGSWPILKMILR</sequence>
<protein>
    <submittedName>
        <fullName evidence="7">ANK_REP_REGION domain-containing protein</fullName>
    </submittedName>
</protein>
<proteinExistence type="predicted"/>
<evidence type="ECO:0000256" key="1">
    <source>
        <dbReference type="ARBA" id="ARBA00022737"/>
    </source>
</evidence>
<dbReference type="InterPro" id="IPR002110">
    <property type="entry name" value="Ankyrin_rpt"/>
</dbReference>
<dbReference type="GO" id="GO:0005634">
    <property type="term" value="C:nucleus"/>
    <property type="evidence" value="ECO:0007669"/>
    <property type="project" value="TreeGrafter"/>
</dbReference>